<evidence type="ECO:0000256" key="11">
    <source>
        <dbReference type="ARBA" id="ARBA00023173"/>
    </source>
</evidence>
<dbReference type="InterPro" id="IPR018000">
    <property type="entry name" value="Neurotransmitter_ion_chnl_CS"/>
</dbReference>
<dbReference type="FunFam" id="1.20.58.390:FF:000006">
    <property type="entry name" value="Putative gamma-aminobutyric acid receptor subunit gamma-2"/>
    <property type="match status" value="1"/>
</dbReference>
<dbReference type="InterPro" id="IPR036734">
    <property type="entry name" value="Neur_chan_lig-bd_sf"/>
</dbReference>
<evidence type="ECO:0000256" key="14">
    <source>
        <dbReference type="ARBA" id="ARBA00023257"/>
    </source>
</evidence>
<comment type="similarity">
    <text evidence="19">Belongs to the ligand-gated ion channel (TC 1.A.9) family. Gamma-aminobutyric acid receptor (TC 1.A.9.5) subfamily. GABRG3 sub-subfamily.</text>
</comment>
<evidence type="ECO:0000256" key="8">
    <source>
        <dbReference type="ARBA" id="ARBA00023136"/>
    </source>
</evidence>
<accession>A0A8C5DNM3</accession>
<dbReference type="PRINTS" id="PR00252">
    <property type="entry name" value="NRIONCHANNEL"/>
</dbReference>
<evidence type="ECO:0000256" key="3">
    <source>
        <dbReference type="ARBA" id="ARBA00022692"/>
    </source>
</evidence>
<dbReference type="Gene3D" id="2.70.170.10">
    <property type="entry name" value="Neurotransmitter-gated ion-channel ligand-binding domain"/>
    <property type="match status" value="1"/>
</dbReference>
<dbReference type="Proteomes" id="UP000694680">
    <property type="component" value="Chromosome 22"/>
</dbReference>
<dbReference type="GO" id="GO:0005230">
    <property type="term" value="F:extracellular ligand-gated monoatomic ion channel activity"/>
    <property type="evidence" value="ECO:0007669"/>
    <property type="project" value="InterPro"/>
</dbReference>
<keyword evidence="15" id="KW-0449">Lipoprotein</keyword>
<gene>
    <name evidence="27" type="primary">gabrg1</name>
</gene>
<feature type="domain" description="Neurotransmitter-gated ion-channel transmembrane" evidence="26">
    <location>
        <begin position="318"/>
        <end position="428"/>
    </location>
</feature>
<dbReference type="InterPro" id="IPR005437">
    <property type="entry name" value="GABRG-1/4"/>
</dbReference>
<evidence type="ECO:0000256" key="10">
    <source>
        <dbReference type="ARBA" id="ARBA00023157"/>
    </source>
</evidence>
<evidence type="ECO:0000256" key="21">
    <source>
        <dbReference type="ARBA" id="ARBA00073032"/>
    </source>
</evidence>
<evidence type="ECO:0000256" key="5">
    <source>
        <dbReference type="ARBA" id="ARBA00022989"/>
    </source>
</evidence>
<dbReference type="SUPFAM" id="SSF90112">
    <property type="entry name" value="Neurotransmitter-gated ion-channel transmembrane pore"/>
    <property type="match status" value="1"/>
</dbReference>
<keyword evidence="2" id="KW-1003">Cell membrane</keyword>
<feature type="disulfide bond" evidence="23">
    <location>
        <begin position="229"/>
        <end position="243"/>
    </location>
</feature>
<dbReference type="CDD" id="cd19054">
    <property type="entry name" value="LGIC_TM_GABAAR_gamma"/>
    <property type="match status" value="1"/>
</dbReference>
<evidence type="ECO:0000256" key="22">
    <source>
        <dbReference type="ARBA" id="ARBA00078610"/>
    </source>
</evidence>
<dbReference type="GO" id="GO:0005254">
    <property type="term" value="F:chloride channel activity"/>
    <property type="evidence" value="ECO:0007669"/>
    <property type="project" value="UniProtKB-KW"/>
</dbReference>
<evidence type="ECO:0000256" key="16">
    <source>
        <dbReference type="ARBA" id="ARBA00023303"/>
    </source>
</evidence>
<comment type="function">
    <text evidence="18">Gamma subunit of the heteropentameric ligand-gated chloride channel gated by gamma-aminobutyric acid (GABA), a major inhibitory neurotransmitter in the brain. GABA-gated chloride channels, also named GABA(A) receptors (GABAAR), consist of five subunits arranged around a central pore and contain GABA active binding site(s) located at the alpha and beta subunit interface(s). When activated by GABA, GABAARs selectively allow the flow of chloride across the cell membrane down their electrochemical gradient.</text>
</comment>
<dbReference type="CDD" id="cd19000">
    <property type="entry name" value="LGIC_ECD_GABAAR_G"/>
    <property type="match status" value="1"/>
</dbReference>
<comment type="subunit">
    <text evidence="20">Heteropentamer, formed by a combination of alpha (GABRA1-6), beta (GABRB1-3), gamma (GABRG1-3), delta (GABRD), epsilon (GABRE), rho (GABRR1-3), pi (GABRP) and theta (GABRQ) chains, each subunit exhibiting distinct physiological and pharmacological properties.</text>
</comment>
<dbReference type="GO" id="GO:0034707">
    <property type="term" value="C:chloride channel complex"/>
    <property type="evidence" value="ECO:0007669"/>
    <property type="project" value="UniProtKB-KW"/>
</dbReference>
<dbReference type="InterPro" id="IPR006028">
    <property type="entry name" value="GABAA/Glycine_rcpt"/>
</dbReference>
<evidence type="ECO:0000313" key="27">
    <source>
        <dbReference type="Ensembl" id="ENSGWIP00000008021.1"/>
    </source>
</evidence>
<evidence type="ECO:0000256" key="12">
    <source>
        <dbReference type="ARBA" id="ARBA00023180"/>
    </source>
</evidence>
<keyword evidence="7 24" id="KW-0406">Ion transport</keyword>
<evidence type="ECO:0000256" key="15">
    <source>
        <dbReference type="ARBA" id="ARBA00023288"/>
    </source>
</evidence>
<dbReference type="AlphaFoldDB" id="A0A8C5DNM3"/>
<reference evidence="27" key="2">
    <citation type="submission" date="2025-08" db="UniProtKB">
        <authorList>
            <consortium name="Ensembl"/>
        </authorList>
    </citation>
    <scope>IDENTIFICATION</scope>
</reference>
<dbReference type="FunFam" id="2.70.170.10:FF:000003">
    <property type="entry name" value="Putative gamma-aminobutyric acid receptor subunit gamma-2"/>
    <property type="match status" value="1"/>
</dbReference>
<dbReference type="GO" id="GO:0007214">
    <property type="term" value="P:gamma-aminobutyric acid signaling pathway"/>
    <property type="evidence" value="ECO:0007669"/>
    <property type="project" value="InterPro"/>
</dbReference>
<keyword evidence="9" id="KW-0564">Palmitate</keyword>
<keyword evidence="14" id="KW-0628">Postsynaptic cell membrane</keyword>
<dbReference type="GO" id="GO:0045211">
    <property type="term" value="C:postsynaptic membrane"/>
    <property type="evidence" value="ECO:0007669"/>
    <property type="project" value="UniProtKB-SubCell"/>
</dbReference>
<feature type="transmembrane region" description="Helical" evidence="24">
    <location>
        <begin position="313"/>
        <end position="335"/>
    </location>
</feature>
<keyword evidence="1 24" id="KW-0813">Transport</keyword>
<dbReference type="Ensembl" id="ENSGWIT00000008965.1">
    <property type="protein sequence ID" value="ENSGWIP00000008021.1"/>
    <property type="gene ID" value="ENSGWIG00000004711.1"/>
</dbReference>
<keyword evidence="11" id="KW-0869">Chloride channel</keyword>
<proteinExistence type="inferred from homology"/>
<keyword evidence="12" id="KW-0325">Glycoprotein</keyword>
<evidence type="ECO:0000256" key="19">
    <source>
        <dbReference type="ARBA" id="ARBA00061119"/>
    </source>
</evidence>
<keyword evidence="6" id="KW-0770">Synapse</keyword>
<reference evidence="27" key="3">
    <citation type="submission" date="2025-09" db="UniProtKB">
        <authorList>
            <consortium name="Ensembl"/>
        </authorList>
    </citation>
    <scope>IDENTIFICATION</scope>
</reference>
<dbReference type="InterPro" id="IPR038050">
    <property type="entry name" value="Neuro_actylchol_rec"/>
</dbReference>
<evidence type="ECO:0000256" key="6">
    <source>
        <dbReference type="ARBA" id="ARBA00023018"/>
    </source>
</evidence>
<keyword evidence="13" id="KW-0868">Chloride</keyword>
<keyword evidence="8 24" id="KW-0472">Membrane</keyword>
<dbReference type="InterPro" id="IPR006202">
    <property type="entry name" value="Neur_chan_lig-bd"/>
</dbReference>
<comment type="caution">
    <text evidence="24">Lacks conserved residue(s) required for the propagation of feature annotation.</text>
</comment>
<protein>
    <recommendedName>
        <fullName evidence="21">Gamma-aminobutyric acid receptor subunit gamma-3</fullName>
    </recommendedName>
    <alternativeName>
        <fullName evidence="22">GABA(A) receptor subunit gamma-3</fullName>
    </alternativeName>
</protein>
<evidence type="ECO:0000256" key="7">
    <source>
        <dbReference type="ARBA" id="ARBA00023065"/>
    </source>
</evidence>
<dbReference type="NCBIfam" id="TIGR00860">
    <property type="entry name" value="LIC"/>
    <property type="match status" value="1"/>
</dbReference>
<keyword evidence="3 24" id="KW-0812">Transmembrane</keyword>
<dbReference type="InterPro" id="IPR006029">
    <property type="entry name" value="Neurotrans-gated_channel_TM"/>
</dbReference>
<keyword evidence="4" id="KW-0732">Signal</keyword>
<evidence type="ECO:0000256" key="23">
    <source>
        <dbReference type="PIRSR" id="PIRSR605437-50"/>
    </source>
</evidence>
<evidence type="ECO:0000256" key="13">
    <source>
        <dbReference type="ARBA" id="ARBA00023214"/>
    </source>
</evidence>
<evidence type="ECO:0000256" key="17">
    <source>
        <dbReference type="ARBA" id="ARBA00034104"/>
    </source>
</evidence>
<evidence type="ECO:0000256" key="18">
    <source>
        <dbReference type="ARBA" id="ARBA00058949"/>
    </source>
</evidence>
<keyword evidence="28" id="KW-1185">Reference proteome</keyword>
<evidence type="ECO:0000256" key="2">
    <source>
        <dbReference type="ARBA" id="ARBA00022475"/>
    </source>
</evidence>
<dbReference type="InterPro" id="IPR036719">
    <property type="entry name" value="Neuro-gated_channel_TM_sf"/>
</dbReference>
<dbReference type="PRINTS" id="PR01620">
    <property type="entry name" value="GABAARGAMMA"/>
</dbReference>
<feature type="domain" description="Neurotransmitter-gated ion-channel ligand-binding" evidence="25">
    <location>
        <begin position="108"/>
        <end position="311"/>
    </location>
</feature>
<comment type="subcellular location">
    <subcellularLocation>
        <location evidence="17">Postsynaptic cell membrane</location>
        <topology evidence="17">Multi-pass membrane protein</topology>
    </subcellularLocation>
</comment>
<dbReference type="PRINTS" id="PR00253">
    <property type="entry name" value="GABAARECEPTR"/>
</dbReference>
<evidence type="ECO:0000259" key="26">
    <source>
        <dbReference type="Pfam" id="PF02932"/>
    </source>
</evidence>
<sequence>MSAEHAAIVAQYPAPSPSPSPLLAVFRRILRRTGCGSSGSSGSSGSHGSRLSTVTVMKADMDLWMFSLIALCSALGPSKQEEEEYEDVPINKTWVLSPKVYESDVTLILNKLLLGYDNKLRPDIGVKPTVIETAVYINSIGPVDPINMEYTIDIFFAQTWYDSRLKFNSSMKQLMLNSNMVGKIWIPDTFFRNSRKSDAHWITTPNRLLRLWSNGRVMYTLRLTINAECYLKLHNFPMDEHSCPLEFSSYGYPRNEIMYRWNRRAVEVADQRYWRLYQFAFVGLRNSTDVAHTQSGEYVILTIFFDLSRRMGYFTIQTYIPCSMIVVLSWVSFWINKDAVPARTSLGITTVLTMTTLSTISRKSLPKVSYITAMDLFVSVCFIFTFAALMEYGTLHYFTSNRQTKEAKANHGAQVQKASSMMSMMNVQSRTSLLQMNNIAPYHEDDDYAFECLDGKDCASFFCCFDDCRSGRWRENRMHVRVSKIDSYSRIFFPTAFGLFNLVYWIGYLYL</sequence>
<evidence type="ECO:0000313" key="28">
    <source>
        <dbReference type="Proteomes" id="UP000694680"/>
    </source>
</evidence>
<dbReference type="GO" id="GO:0004890">
    <property type="term" value="F:GABA-A receptor activity"/>
    <property type="evidence" value="ECO:0007669"/>
    <property type="project" value="InterPro"/>
</dbReference>
<dbReference type="Pfam" id="PF02932">
    <property type="entry name" value="Neur_chan_memb"/>
    <property type="match status" value="1"/>
</dbReference>
<evidence type="ECO:0000256" key="24">
    <source>
        <dbReference type="RuleBase" id="RU000687"/>
    </source>
</evidence>
<evidence type="ECO:0000256" key="9">
    <source>
        <dbReference type="ARBA" id="ARBA00023139"/>
    </source>
</evidence>
<name>A0A8C5DNM3_GOUWI</name>
<keyword evidence="16 24" id="KW-0407">Ion channel</keyword>
<dbReference type="PROSITE" id="PS00236">
    <property type="entry name" value="NEUROTR_ION_CHANNEL"/>
    <property type="match status" value="1"/>
</dbReference>
<evidence type="ECO:0000256" key="20">
    <source>
        <dbReference type="ARBA" id="ARBA00064898"/>
    </source>
</evidence>
<keyword evidence="10 23" id="KW-1015">Disulfide bond</keyword>
<dbReference type="Gene3D" id="1.20.58.390">
    <property type="entry name" value="Neurotransmitter-gated ion-channel transmembrane domain"/>
    <property type="match status" value="1"/>
</dbReference>
<organism evidence="27 28">
    <name type="scientific">Gouania willdenowi</name>
    <name type="common">Blunt-snouted clingfish</name>
    <name type="synonym">Lepadogaster willdenowi</name>
    <dbReference type="NCBI Taxonomy" id="441366"/>
    <lineage>
        <taxon>Eukaryota</taxon>
        <taxon>Metazoa</taxon>
        <taxon>Chordata</taxon>
        <taxon>Craniata</taxon>
        <taxon>Vertebrata</taxon>
        <taxon>Euteleostomi</taxon>
        <taxon>Actinopterygii</taxon>
        <taxon>Neopterygii</taxon>
        <taxon>Teleostei</taxon>
        <taxon>Neoteleostei</taxon>
        <taxon>Acanthomorphata</taxon>
        <taxon>Ovalentaria</taxon>
        <taxon>Blenniimorphae</taxon>
        <taxon>Blenniiformes</taxon>
        <taxon>Gobiesocoidei</taxon>
        <taxon>Gobiesocidae</taxon>
        <taxon>Gobiesocinae</taxon>
        <taxon>Gouania</taxon>
    </lineage>
</organism>
<dbReference type="SUPFAM" id="SSF63712">
    <property type="entry name" value="Nicotinic receptor ligand binding domain-like"/>
    <property type="match status" value="1"/>
</dbReference>
<keyword evidence="5 24" id="KW-1133">Transmembrane helix</keyword>
<dbReference type="PANTHER" id="PTHR18945">
    <property type="entry name" value="NEUROTRANSMITTER GATED ION CHANNEL"/>
    <property type="match status" value="1"/>
</dbReference>
<evidence type="ECO:0000256" key="1">
    <source>
        <dbReference type="ARBA" id="ARBA00022448"/>
    </source>
</evidence>
<feature type="transmembrane region" description="Helical" evidence="24">
    <location>
        <begin position="376"/>
        <end position="398"/>
    </location>
</feature>
<dbReference type="Pfam" id="PF02931">
    <property type="entry name" value="Neur_chan_LBD"/>
    <property type="match status" value="1"/>
</dbReference>
<dbReference type="InterPro" id="IPR006201">
    <property type="entry name" value="Neur_channel"/>
</dbReference>
<evidence type="ECO:0000256" key="4">
    <source>
        <dbReference type="ARBA" id="ARBA00022729"/>
    </source>
</evidence>
<evidence type="ECO:0000259" key="25">
    <source>
        <dbReference type="Pfam" id="PF02931"/>
    </source>
</evidence>
<feature type="transmembrane region" description="Helical" evidence="24">
    <location>
        <begin position="491"/>
        <end position="510"/>
    </location>
</feature>
<reference evidence="27" key="1">
    <citation type="submission" date="2020-06" db="EMBL/GenBank/DDBJ databases">
        <authorList>
            <consortium name="Wellcome Sanger Institute Data Sharing"/>
        </authorList>
    </citation>
    <scope>NUCLEOTIDE SEQUENCE [LARGE SCALE GENOMIC DNA]</scope>
</reference>